<evidence type="ECO:0000256" key="1">
    <source>
        <dbReference type="ARBA" id="ARBA00001936"/>
    </source>
</evidence>
<dbReference type="GO" id="GO:0003677">
    <property type="term" value="F:DNA binding"/>
    <property type="evidence" value="ECO:0007669"/>
    <property type="project" value="UniProtKB-KW"/>
</dbReference>
<dbReference type="GO" id="GO:0016787">
    <property type="term" value="F:hydrolase activity"/>
    <property type="evidence" value="ECO:0007669"/>
    <property type="project" value="UniProtKB-KW"/>
</dbReference>
<keyword evidence="6" id="KW-0235">DNA replication</keyword>
<dbReference type="GO" id="GO:0006260">
    <property type="term" value="P:DNA replication"/>
    <property type="evidence" value="ECO:0007669"/>
    <property type="project" value="UniProtKB-KW"/>
</dbReference>
<keyword evidence="10" id="KW-0255">Endonuclease</keyword>
<evidence type="ECO:0000256" key="2">
    <source>
        <dbReference type="ARBA" id="ARBA00004147"/>
    </source>
</evidence>
<comment type="subcellular location">
    <subcellularLocation>
        <location evidence="2">Host nucleus</location>
    </subcellularLocation>
</comment>
<dbReference type="GO" id="GO:0042025">
    <property type="term" value="C:host cell nucleus"/>
    <property type="evidence" value="ECO:0007669"/>
    <property type="project" value="UniProtKB-SubCell"/>
</dbReference>
<evidence type="ECO:0000256" key="9">
    <source>
        <dbReference type="ARBA" id="ARBA00022741"/>
    </source>
</evidence>
<evidence type="ECO:0000256" key="6">
    <source>
        <dbReference type="ARBA" id="ARBA00022705"/>
    </source>
</evidence>
<keyword evidence="11" id="KW-0378">Hydrolase</keyword>
<protein>
    <recommendedName>
        <fullName evidence="15">ATP-dependent helicase Rep</fullName>
    </recommendedName>
    <alternativeName>
        <fullName evidence="16">RepP</fullName>
    </alternativeName>
</protein>
<evidence type="ECO:0000259" key="18">
    <source>
        <dbReference type="PROSITE" id="PS52020"/>
    </source>
</evidence>
<comment type="cofactor">
    <cofactor evidence="1">
        <name>Mn(2+)</name>
        <dbReference type="ChEBI" id="CHEBI:29035"/>
    </cofactor>
</comment>
<keyword evidence="4" id="KW-0808">Transferase</keyword>
<dbReference type="InterPro" id="IPR049912">
    <property type="entry name" value="CRESS_DNA_REP"/>
</dbReference>
<evidence type="ECO:0000256" key="8">
    <source>
        <dbReference type="ARBA" id="ARBA00022723"/>
    </source>
</evidence>
<evidence type="ECO:0000256" key="16">
    <source>
        <dbReference type="ARBA" id="ARBA00032243"/>
    </source>
</evidence>
<evidence type="ECO:0000256" key="10">
    <source>
        <dbReference type="ARBA" id="ARBA00022759"/>
    </source>
</evidence>
<keyword evidence="5" id="KW-0548">Nucleotidyltransferase</keyword>
<keyword evidence="13" id="KW-0238">DNA-binding</keyword>
<evidence type="ECO:0000256" key="4">
    <source>
        <dbReference type="ARBA" id="ARBA00022679"/>
    </source>
</evidence>
<evidence type="ECO:0000256" key="15">
    <source>
        <dbReference type="ARBA" id="ARBA00030754"/>
    </source>
</evidence>
<name>A0A2K9LSR2_9VIRU</name>
<keyword evidence="12" id="KW-0190">Covalent protein-DNA linkage</keyword>
<dbReference type="Pfam" id="PF00910">
    <property type="entry name" value="RNA_helicase"/>
    <property type="match status" value="1"/>
</dbReference>
<evidence type="ECO:0000256" key="12">
    <source>
        <dbReference type="ARBA" id="ARBA00023124"/>
    </source>
</evidence>
<dbReference type="Pfam" id="PF02407">
    <property type="entry name" value="Viral_Rep"/>
    <property type="match status" value="1"/>
</dbReference>
<evidence type="ECO:0000256" key="3">
    <source>
        <dbReference type="ARBA" id="ARBA00008545"/>
    </source>
</evidence>
<keyword evidence="7" id="KW-0540">Nuclease</keyword>
<dbReference type="GO" id="GO:0016779">
    <property type="term" value="F:nucleotidyltransferase activity"/>
    <property type="evidence" value="ECO:0007669"/>
    <property type="project" value="UniProtKB-KW"/>
</dbReference>
<accession>A0A2K9LSR2</accession>
<evidence type="ECO:0000256" key="5">
    <source>
        <dbReference type="ARBA" id="ARBA00022695"/>
    </source>
</evidence>
<dbReference type="InterPro" id="IPR000605">
    <property type="entry name" value="Helicase_SF3_ssDNA/RNA_vir"/>
</dbReference>
<dbReference type="GO" id="GO:0046872">
    <property type="term" value="F:metal ion binding"/>
    <property type="evidence" value="ECO:0007669"/>
    <property type="project" value="UniProtKB-KW"/>
</dbReference>
<evidence type="ECO:0000256" key="11">
    <source>
        <dbReference type="ARBA" id="ARBA00022801"/>
    </source>
</evidence>
<dbReference type="SUPFAM" id="SSF52540">
    <property type="entry name" value="P-loop containing nucleoside triphosphate hydrolases"/>
    <property type="match status" value="1"/>
</dbReference>
<proteinExistence type="inferred from homology"/>
<dbReference type="InterPro" id="IPR027417">
    <property type="entry name" value="P-loop_NTPase"/>
</dbReference>
<dbReference type="GO" id="GO:0003724">
    <property type="term" value="F:RNA helicase activity"/>
    <property type="evidence" value="ECO:0007669"/>
    <property type="project" value="InterPro"/>
</dbReference>
<evidence type="ECO:0000313" key="19">
    <source>
        <dbReference type="EMBL" id="AUM61912.1"/>
    </source>
</evidence>
<keyword evidence="8" id="KW-0479">Metal-binding</keyword>
<dbReference type="GO" id="GO:0003723">
    <property type="term" value="F:RNA binding"/>
    <property type="evidence" value="ECO:0007669"/>
    <property type="project" value="InterPro"/>
</dbReference>
<comment type="catalytic activity">
    <reaction evidence="17">
        <text>ATP + H2O = ADP + phosphate + H(+)</text>
        <dbReference type="Rhea" id="RHEA:13065"/>
        <dbReference type="ChEBI" id="CHEBI:15377"/>
        <dbReference type="ChEBI" id="CHEBI:15378"/>
        <dbReference type="ChEBI" id="CHEBI:30616"/>
        <dbReference type="ChEBI" id="CHEBI:43474"/>
        <dbReference type="ChEBI" id="CHEBI:456216"/>
    </reaction>
</comment>
<dbReference type="EMBL" id="KY487922">
    <property type="protein sequence ID" value="AUM61912.1"/>
    <property type="molecule type" value="Genomic_DNA"/>
</dbReference>
<organism evidence="19">
    <name type="scientific">uncultured virus</name>
    <dbReference type="NCBI Taxonomy" id="340016"/>
    <lineage>
        <taxon>Viruses</taxon>
        <taxon>environmental samples</taxon>
    </lineage>
</organism>
<dbReference type="PROSITE" id="PS52020">
    <property type="entry name" value="CRESS_DNA_REP"/>
    <property type="match status" value="1"/>
</dbReference>
<comment type="similarity">
    <text evidence="3">Belongs to the nanoviruses/circoviruses replication-associated protein family.</text>
</comment>
<sequence>MGGRYRNYMFTMFDYNPATHTKIWDTNHQKNQIQFLIGQEEVCPKTGRKHFQGYLELTRAVGLNSVKKILGSNSAHLEQRKGSQECAINYVSKENSRIDGTSYILGNKKEQGKRNDIAAALEKLKVGVKIVDIIEEMPSMLRLDRHLERQQQRMIQPRDFQTNVEVLIGEPGSGKTRYVHDNHKDVYVVPEASSGTQYFDGYIGQETVLIDDFNGNIRYNLLLQLLDRYPMRVNTKGGYCQWRPKTVYITSNYDIDLWYQLDTTALKRRITKVHKFGTEVGGNTIGLPSAPTSSFLGGANTATPV</sequence>
<evidence type="ECO:0000256" key="17">
    <source>
        <dbReference type="ARBA" id="ARBA00049360"/>
    </source>
</evidence>
<dbReference type="GO" id="GO:0004519">
    <property type="term" value="F:endonuclease activity"/>
    <property type="evidence" value="ECO:0007669"/>
    <property type="project" value="UniProtKB-KW"/>
</dbReference>
<keyword evidence="14" id="KW-0511">Multifunctional enzyme</keyword>
<gene>
    <name evidence="19" type="primary">Rep</name>
</gene>
<dbReference type="Gene3D" id="3.40.50.300">
    <property type="entry name" value="P-loop containing nucleotide triphosphate hydrolases"/>
    <property type="match status" value="1"/>
</dbReference>
<dbReference type="GO" id="GO:0000166">
    <property type="term" value="F:nucleotide binding"/>
    <property type="evidence" value="ECO:0007669"/>
    <property type="project" value="UniProtKB-KW"/>
</dbReference>
<reference evidence="19" key="1">
    <citation type="submission" date="2017-01" db="EMBL/GenBank/DDBJ databases">
        <title>High-throughput sequencing uncovers low homogeneity in the biogeography of single-stranded DNA viruses.</title>
        <authorList>
            <person name="Pearson V.M."/>
            <person name="Rokyta D.R."/>
        </authorList>
    </citation>
    <scope>NUCLEOTIDE SEQUENCE</scope>
</reference>
<evidence type="ECO:0000256" key="13">
    <source>
        <dbReference type="ARBA" id="ARBA00023125"/>
    </source>
</evidence>
<feature type="domain" description="CRESS-DNA virus Rep endonuclease" evidence="18">
    <location>
        <begin position="2"/>
        <end position="108"/>
    </location>
</feature>
<evidence type="ECO:0000256" key="14">
    <source>
        <dbReference type="ARBA" id="ARBA00023268"/>
    </source>
</evidence>
<keyword evidence="9" id="KW-0547">Nucleotide-binding</keyword>
<dbReference type="Gene3D" id="3.40.1310.20">
    <property type="match status" value="1"/>
</dbReference>
<evidence type="ECO:0000256" key="7">
    <source>
        <dbReference type="ARBA" id="ARBA00022722"/>
    </source>
</evidence>